<protein>
    <submittedName>
        <fullName evidence="1">Uncharacterized protein</fullName>
    </submittedName>
</protein>
<organism evidence="1 2">
    <name type="scientific">Thiospirillum jenense</name>
    <dbReference type="NCBI Taxonomy" id="1653858"/>
    <lineage>
        <taxon>Bacteria</taxon>
        <taxon>Pseudomonadati</taxon>
        <taxon>Pseudomonadota</taxon>
        <taxon>Gammaproteobacteria</taxon>
        <taxon>Chromatiales</taxon>
        <taxon>Chromatiaceae</taxon>
        <taxon>Thiospirillum</taxon>
    </lineage>
</organism>
<evidence type="ECO:0000313" key="2">
    <source>
        <dbReference type="Proteomes" id="UP000548632"/>
    </source>
</evidence>
<accession>A0A839HFN9</accession>
<dbReference type="EMBL" id="JABVCQ010000083">
    <property type="protein sequence ID" value="MBB1127431.1"/>
    <property type="molecule type" value="Genomic_DNA"/>
</dbReference>
<proteinExistence type="predicted"/>
<dbReference type="Proteomes" id="UP000548632">
    <property type="component" value="Unassembled WGS sequence"/>
</dbReference>
<comment type="caution">
    <text evidence="1">The sequence shown here is derived from an EMBL/GenBank/DDBJ whole genome shotgun (WGS) entry which is preliminary data.</text>
</comment>
<gene>
    <name evidence="1" type="ORF">HUK38_14605</name>
</gene>
<evidence type="ECO:0000313" key="1">
    <source>
        <dbReference type="EMBL" id="MBB1127431.1"/>
    </source>
</evidence>
<reference evidence="1 2" key="1">
    <citation type="journal article" date="2020" name="Arch. Microbiol.">
        <title>The genome sequence of the giant phototrophic gammaproteobacterium Thiospirillum jenense gives insight into its physiological properties and phylogenetic relationships.</title>
        <authorList>
            <person name="Imhoff J.F."/>
            <person name="Meyer T.E."/>
            <person name="Kyndt J.A."/>
        </authorList>
    </citation>
    <scope>NUCLEOTIDE SEQUENCE [LARGE SCALE GENOMIC DNA]</scope>
    <source>
        <strain evidence="1 2">DSM 216</strain>
    </source>
</reference>
<dbReference type="AlphaFoldDB" id="A0A839HFN9"/>
<name>A0A839HFN9_9GAMM</name>
<keyword evidence="2" id="KW-1185">Reference proteome</keyword>
<sequence>MRLKSGTGITIDQQIDGIILPSGLENYEWRQAGNTVRITGNNLDATLVVRDGRGTVVLSTNGLIYLTLSGTQMQLGNQSLSIDAQRFTIAMFGSSVDSTTYAIDREFFYNAQPNQVFLQPNARFTAVEDADFYGETGYETVVMDNAITATIDQNIERVEFAAPLSDYSFRQQGNALEMQRDGNVVITIRVQADADGTLLSFQDGTTPVQRHPTGHLLLGEQFLIDEDAWSQFNTSLFDE</sequence>